<dbReference type="SMART" id="SM00388">
    <property type="entry name" value="HisKA"/>
    <property type="match status" value="1"/>
</dbReference>
<dbReference type="Gene3D" id="1.10.10.60">
    <property type="entry name" value="Homeodomain-like"/>
    <property type="match status" value="1"/>
</dbReference>
<feature type="transmembrane region" description="Helical" evidence="13">
    <location>
        <begin position="197"/>
        <end position="214"/>
    </location>
</feature>
<dbReference type="GO" id="GO:0003700">
    <property type="term" value="F:DNA-binding transcription factor activity"/>
    <property type="evidence" value="ECO:0007669"/>
    <property type="project" value="InterPro"/>
</dbReference>
<dbReference type="InterPro" id="IPR011623">
    <property type="entry name" value="7TMR_DISM_rcpt_extracell_dom1"/>
</dbReference>
<dbReference type="OrthoDB" id="1489484at2"/>
<evidence type="ECO:0000256" key="6">
    <source>
        <dbReference type="ARBA" id="ARBA00022777"/>
    </source>
</evidence>
<organism evidence="18 19">
    <name type="scientific">Hanamia caeni</name>
    <dbReference type="NCBI Taxonomy" id="2294116"/>
    <lineage>
        <taxon>Bacteria</taxon>
        <taxon>Pseudomonadati</taxon>
        <taxon>Bacteroidota</taxon>
        <taxon>Chitinophagia</taxon>
        <taxon>Chitinophagales</taxon>
        <taxon>Chitinophagaceae</taxon>
        <taxon>Hanamia</taxon>
    </lineage>
</organism>
<keyword evidence="11" id="KW-0804">Transcription</keyword>
<dbReference type="Gene3D" id="3.40.50.2300">
    <property type="match status" value="1"/>
</dbReference>
<feature type="transmembrane region" description="Helical" evidence="13">
    <location>
        <begin position="221"/>
        <end position="244"/>
    </location>
</feature>
<protein>
    <recommendedName>
        <fullName evidence="2">histidine kinase</fullName>
        <ecNumber evidence="2">2.7.13.3</ecNumber>
    </recommendedName>
</protein>
<dbReference type="SUPFAM" id="SSF47384">
    <property type="entry name" value="Homodimeric domain of signal transducing histidine kinase"/>
    <property type="match status" value="1"/>
</dbReference>
<dbReference type="Gene3D" id="1.10.287.130">
    <property type="match status" value="1"/>
</dbReference>
<evidence type="ECO:0000256" key="3">
    <source>
        <dbReference type="ARBA" id="ARBA00022553"/>
    </source>
</evidence>
<evidence type="ECO:0000313" key="18">
    <source>
        <dbReference type="EMBL" id="RNI33475.1"/>
    </source>
</evidence>
<gene>
    <name evidence="18" type="ORF">EFY79_18700</name>
</gene>
<dbReference type="PROSITE" id="PS50110">
    <property type="entry name" value="RESPONSE_REGULATORY"/>
    <property type="match status" value="1"/>
</dbReference>
<dbReference type="Pfam" id="PF00512">
    <property type="entry name" value="HisKA"/>
    <property type="match status" value="1"/>
</dbReference>
<dbReference type="RefSeq" id="WP_123122277.1">
    <property type="nucleotide sequence ID" value="NZ_RJJR01000019.1"/>
</dbReference>
<feature type="transmembrane region" description="Helical" evidence="13">
    <location>
        <begin position="286"/>
        <end position="310"/>
    </location>
</feature>
<evidence type="ECO:0000256" key="5">
    <source>
        <dbReference type="ARBA" id="ARBA00022741"/>
    </source>
</evidence>
<keyword evidence="10" id="KW-0238">DNA-binding</keyword>
<feature type="transmembrane region" description="Helical" evidence="13">
    <location>
        <begin position="348"/>
        <end position="373"/>
    </location>
</feature>
<dbReference type="AlphaFoldDB" id="A0A3M9N7Y2"/>
<dbReference type="InterPro" id="IPR018060">
    <property type="entry name" value="HTH_AraC"/>
</dbReference>
<evidence type="ECO:0000313" key="19">
    <source>
        <dbReference type="Proteomes" id="UP000267223"/>
    </source>
</evidence>
<dbReference type="GO" id="GO:0005524">
    <property type="term" value="F:ATP binding"/>
    <property type="evidence" value="ECO:0007669"/>
    <property type="project" value="UniProtKB-KW"/>
</dbReference>
<feature type="chain" id="PRO_5017954171" description="histidine kinase" evidence="14">
    <location>
        <begin position="22"/>
        <end position="948"/>
    </location>
</feature>
<dbReference type="CDD" id="cd17574">
    <property type="entry name" value="REC_OmpR"/>
    <property type="match status" value="1"/>
</dbReference>
<dbReference type="SUPFAM" id="SSF52172">
    <property type="entry name" value="CheY-like"/>
    <property type="match status" value="1"/>
</dbReference>
<comment type="caution">
    <text evidence="18">The sequence shown here is derived from an EMBL/GenBank/DDBJ whole genome shotgun (WGS) entry which is preliminary data.</text>
</comment>
<feature type="signal peptide" evidence="14">
    <location>
        <begin position="1"/>
        <end position="21"/>
    </location>
</feature>
<keyword evidence="14" id="KW-0732">Signal</keyword>
<evidence type="ECO:0000256" key="10">
    <source>
        <dbReference type="ARBA" id="ARBA00023125"/>
    </source>
</evidence>
<keyword evidence="3 12" id="KW-0597">Phosphoprotein</keyword>
<keyword evidence="5" id="KW-0547">Nucleotide-binding</keyword>
<evidence type="ECO:0000259" key="15">
    <source>
        <dbReference type="PROSITE" id="PS01124"/>
    </source>
</evidence>
<keyword evidence="13" id="KW-1133">Transmembrane helix</keyword>
<evidence type="ECO:0000256" key="13">
    <source>
        <dbReference type="SAM" id="Phobius"/>
    </source>
</evidence>
<keyword evidence="4" id="KW-0808">Transferase</keyword>
<keyword evidence="13" id="KW-0812">Transmembrane</keyword>
<dbReference type="InterPro" id="IPR011006">
    <property type="entry name" value="CheY-like_superfamily"/>
</dbReference>
<dbReference type="InterPro" id="IPR003594">
    <property type="entry name" value="HATPase_dom"/>
</dbReference>
<dbReference type="InterPro" id="IPR036097">
    <property type="entry name" value="HisK_dim/P_sf"/>
</dbReference>
<dbReference type="Pfam" id="PF02518">
    <property type="entry name" value="HATPase_c"/>
    <property type="match status" value="1"/>
</dbReference>
<dbReference type="InterPro" id="IPR003661">
    <property type="entry name" value="HisK_dim/P_dom"/>
</dbReference>
<dbReference type="Gene3D" id="3.30.565.10">
    <property type="entry name" value="Histidine kinase-like ATPase, C-terminal domain"/>
    <property type="match status" value="1"/>
</dbReference>
<name>A0A3M9N7Y2_9BACT</name>
<keyword evidence="9" id="KW-0805">Transcription regulation</keyword>
<evidence type="ECO:0000256" key="4">
    <source>
        <dbReference type="ARBA" id="ARBA00022679"/>
    </source>
</evidence>
<proteinExistence type="predicted"/>
<evidence type="ECO:0000259" key="17">
    <source>
        <dbReference type="PROSITE" id="PS50110"/>
    </source>
</evidence>
<evidence type="ECO:0000256" key="11">
    <source>
        <dbReference type="ARBA" id="ARBA00023163"/>
    </source>
</evidence>
<dbReference type="GO" id="GO:0000155">
    <property type="term" value="F:phosphorelay sensor kinase activity"/>
    <property type="evidence" value="ECO:0007669"/>
    <property type="project" value="InterPro"/>
</dbReference>
<reference evidence="18 19" key="1">
    <citation type="submission" date="2018-11" db="EMBL/GenBank/DDBJ databases">
        <title>Draft genome sequence of Ferruginibacter sp. BO-59.</title>
        <authorList>
            <person name="Im W.T."/>
        </authorList>
    </citation>
    <scope>NUCLEOTIDE SEQUENCE [LARGE SCALE GENOMIC DNA]</scope>
    <source>
        <strain evidence="18 19">BO-59</strain>
    </source>
</reference>
<feature type="transmembrane region" description="Helical" evidence="13">
    <location>
        <begin position="250"/>
        <end position="274"/>
    </location>
</feature>
<dbReference type="SMART" id="SM00448">
    <property type="entry name" value="REC"/>
    <property type="match status" value="1"/>
</dbReference>
<evidence type="ECO:0000256" key="12">
    <source>
        <dbReference type="PROSITE-ProRule" id="PRU00169"/>
    </source>
</evidence>
<keyword evidence="19" id="KW-1185">Reference proteome</keyword>
<sequence length="948" mass="109058">MKKRIFFAPLIALSVVTTSWSQDYLPAYKITADTAAYILLPAGNWQMMADTTGNLTLDQAINSNQFQNNDPKINYKTRVYWQRYQIINGLPKEAKISLPEASFRADLYAKINGDKWQHFITGAGVKWSQRDGLKRIPAFMLSIPADDTLTVYKRMHWNFIDAQPDSIKMSFSFTDKLIEYNYVKNESHNMNEIQDTFLLGMFILSMVINFYFFLVVHEKEFLYFTLFLLMASIEALCSLNNVFLREEPQLVLYLYIFANSLSSFMLIQFVRYFLKTFHRFPRWDKYLLAFGYAQIFVLLFTYFASAAFHINLAKPSHVSQNVVNLIYEISLLTTLLFYVRDKERITRLVLVALMPILLLGLIAYASAVAFGLYSTRLGSPDISGYESGFSRAAFFILILTFFWMMTFFTWVLFLRFSNLRKKVAQQASLDQMKSTFFTNISHEFRTPLTLIIGPIEDLLNDKKAQKFREPLLYIHRNSKRLLQLINQLLDLSKLDVGNYQLNTSRDDIIPFVKQIVHSFSSMAHKKNILLETEVDPRLKNDLRNETVWFYFDEDVLEKILTNLLANAFKFTPADGNIIVSICLSENGMLELKVEDTGTGIPSEKLPFIFDRFYQADDSHKKQYEGTGIGLALVKELVELHKGKITVKSTINSGTTFSCYFPFNKKNLSKNTAINKALFENPVEVITETENVGHEENVNGSQASVLIVEDQQDVRKYIRSKLADIYTVLEAKNGREGFEMARQHIPDLVISDVMMPEMDGFELCQQLKTDDFTSHIPVILLTARAEDSDKLSGLKTGADAYLIKPFNSKELLLRVHNLIELRNKLRKKFSGKLIVKPSEITVTSQDSQFMQRLLDTVEKHISDEKFSVEELGHEFGMSSSQINRKLKAIINQSAGTFIRTIRMERAMELLKNDQATIAEIAYETGFTEPAYFSRVFKNHFGISPSEVKK</sequence>
<dbReference type="SMART" id="SM00342">
    <property type="entry name" value="HTH_ARAC"/>
    <property type="match status" value="1"/>
</dbReference>
<evidence type="ECO:0000256" key="14">
    <source>
        <dbReference type="SAM" id="SignalP"/>
    </source>
</evidence>
<feature type="transmembrane region" description="Helical" evidence="13">
    <location>
        <begin position="393"/>
        <end position="413"/>
    </location>
</feature>
<dbReference type="InterPro" id="IPR001789">
    <property type="entry name" value="Sig_transdc_resp-reg_receiver"/>
</dbReference>
<dbReference type="FunFam" id="3.30.565.10:FF:000037">
    <property type="entry name" value="Hybrid sensor histidine kinase/response regulator"/>
    <property type="match status" value="1"/>
</dbReference>
<dbReference type="CDD" id="cd16922">
    <property type="entry name" value="HATPase_EvgS-ArcB-TorS-like"/>
    <property type="match status" value="1"/>
</dbReference>
<comment type="catalytic activity">
    <reaction evidence="1">
        <text>ATP + protein L-histidine = ADP + protein N-phospho-L-histidine.</text>
        <dbReference type="EC" id="2.7.13.3"/>
    </reaction>
</comment>
<accession>A0A3M9N7Y2</accession>
<dbReference type="Pfam" id="PF00072">
    <property type="entry name" value="Response_reg"/>
    <property type="match status" value="1"/>
</dbReference>
<dbReference type="Gene3D" id="2.60.40.2380">
    <property type="match status" value="1"/>
</dbReference>
<evidence type="ECO:0000256" key="7">
    <source>
        <dbReference type="ARBA" id="ARBA00022840"/>
    </source>
</evidence>
<dbReference type="SUPFAM" id="SSF46689">
    <property type="entry name" value="Homeodomain-like"/>
    <property type="match status" value="1"/>
</dbReference>
<dbReference type="FunFam" id="3.40.50.2300:FF:000138">
    <property type="entry name" value="Two-component system sensor histidine kinase/response regulator"/>
    <property type="match status" value="1"/>
</dbReference>
<dbReference type="FunFam" id="1.10.287.130:FF:000045">
    <property type="entry name" value="Two-component system sensor histidine kinase/response regulator"/>
    <property type="match status" value="1"/>
</dbReference>
<dbReference type="PROSITE" id="PS01124">
    <property type="entry name" value="HTH_ARAC_FAMILY_2"/>
    <property type="match status" value="1"/>
</dbReference>
<dbReference type="InterPro" id="IPR018062">
    <property type="entry name" value="HTH_AraC-typ_CS"/>
</dbReference>
<feature type="domain" description="Response regulatory" evidence="17">
    <location>
        <begin position="703"/>
        <end position="818"/>
    </location>
</feature>
<dbReference type="PANTHER" id="PTHR43547:SF2">
    <property type="entry name" value="HYBRID SIGNAL TRANSDUCTION HISTIDINE KINASE C"/>
    <property type="match status" value="1"/>
</dbReference>
<dbReference type="InterPro" id="IPR011622">
    <property type="entry name" value="7TMR_DISM_rcpt_extracell_dom2"/>
</dbReference>
<keyword evidence="6" id="KW-0418">Kinase</keyword>
<dbReference type="InterPro" id="IPR005467">
    <property type="entry name" value="His_kinase_dom"/>
</dbReference>
<feature type="transmembrane region" description="Helical" evidence="13">
    <location>
        <begin position="322"/>
        <end position="339"/>
    </location>
</feature>
<dbReference type="PROSITE" id="PS00041">
    <property type="entry name" value="HTH_ARAC_FAMILY_1"/>
    <property type="match status" value="1"/>
</dbReference>
<dbReference type="PROSITE" id="PS50109">
    <property type="entry name" value="HIS_KIN"/>
    <property type="match status" value="1"/>
</dbReference>
<dbReference type="Pfam" id="PF07696">
    <property type="entry name" value="7TMR-DISMED2"/>
    <property type="match status" value="1"/>
</dbReference>
<keyword evidence="13" id="KW-0472">Membrane</keyword>
<feature type="domain" description="HTH araC/xylS-type" evidence="15">
    <location>
        <begin position="850"/>
        <end position="948"/>
    </location>
</feature>
<dbReference type="EMBL" id="RJJR01000019">
    <property type="protein sequence ID" value="RNI33475.1"/>
    <property type="molecule type" value="Genomic_DNA"/>
</dbReference>
<dbReference type="InterPro" id="IPR036890">
    <property type="entry name" value="HATPase_C_sf"/>
</dbReference>
<feature type="domain" description="Histidine kinase" evidence="16">
    <location>
        <begin position="439"/>
        <end position="664"/>
    </location>
</feature>
<dbReference type="PANTHER" id="PTHR43547">
    <property type="entry name" value="TWO-COMPONENT HISTIDINE KINASE"/>
    <property type="match status" value="1"/>
</dbReference>
<feature type="modified residue" description="4-aspartylphosphate" evidence="12">
    <location>
        <position position="751"/>
    </location>
</feature>
<keyword evidence="8" id="KW-0902">Two-component regulatory system</keyword>
<evidence type="ECO:0000256" key="2">
    <source>
        <dbReference type="ARBA" id="ARBA00012438"/>
    </source>
</evidence>
<evidence type="ECO:0000256" key="8">
    <source>
        <dbReference type="ARBA" id="ARBA00023012"/>
    </source>
</evidence>
<dbReference type="GO" id="GO:0043565">
    <property type="term" value="F:sequence-specific DNA binding"/>
    <property type="evidence" value="ECO:0007669"/>
    <property type="project" value="InterPro"/>
</dbReference>
<dbReference type="PRINTS" id="PR00344">
    <property type="entry name" value="BCTRLSENSOR"/>
</dbReference>
<dbReference type="Pfam" id="PF07695">
    <property type="entry name" value="7TMR-DISM_7TM"/>
    <property type="match status" value="1"/>
</dbReference>
<dbReference type="InterPro" id="IPR009057">
    <property type="entry name" value="Homeodomain-like_sf"/>
</dbReference>
<dbReference type="EC" id="2.7.13.3" evidence="2"/>
<evidence type="ECO:0000256" key="1">
    <source>
        <dbReference type="ARBA" id="ARBA00000085"/>
    </source>
</evidence>
<dbReference type="Pfam" id="PF12833">
    <property type="entry name" value="HTH_18"/>
    <property type="match status" value="1"/>
</dbReference>
<dbReference type="InterPro" id="IPR004358">
    <property type="entry name" value="Sig_transdc_His_kin-like_C"/>
</dbReference>
<dbReference type="CDD" id="cd00082">
    <property type="entry name" value="HisKA"/>
    <property type="match status" value="1"/>
</dbReference>
<dbReference type="SMART" id="SM00387">
    <property type="entry name" value="HATPase_c"/>
    <property type="match status" value="1"/>
</dbReference>
<dbReference type="SUPFAM" id="SSF55874">
    <property type="entry name" value="ATPase domain of HSP90 chaperone/DNA topoisomerase II/histidine kinase"/>
    <property type="match status" value="1"/>
</dbReference>
<evidence type="ECO:0000259" key="16">
    <source>
        <dbReference type="PROSITE" id="PS50109"/>
    </source>
</evidence>
<evidence type="ECO:0000256" key="9">
    <source>
        <dbReference type="ARBA" id="ARBA00023015"/>
    </source>
</evidence>
<dbReference type="Proteomes" id="UP000267223">
    <property type="component" value="Unassembled WGS sequence"/>
</dbReference>
<keyword evidence="7" id="KW-0067">ATP-binding</keyword>